<comment type="similarity">
    <text evidence="1">Belongs to the SEC10 family.</text>
</comment>
<feature type="compositionally biased region" description="Gly residues" evidence="5">
    <location>
        <begin position="967"/>
        <end position="979"/>
    </location>
</feature>
<protein>
    <submittedName>
        <fullName evidence="8">Exocyst complex component Sec10</fullName>
    </submittedName>
</protein>
<dbReference type="GO" id="GO:0000145">
    <property type="term" value="C:exocyst"/>
    <property type="evidence" value="ECO:0007669"/>
    <property type="project" value="TreeGrafter"/>
</dbReference>
<dbReference type="AlphaFoldDB" id="A0A316UEL2"/>
<evidence type="ECO:0000256" key="5">
    <source>
        <dbReference type="SAM" id="MobiDB-lite"/>
    </source>
</evidence>
<feature type="compositionally biased region" description="Low complexity" evidence="5">
    <location>
        <begin position="954"/>
        <end position="966"/>
    </location>
</feature>
<dbReference type="RefSeq" id="XP_025349991.1">
    <property type="nucleotide sequence ID" value="XM_025490804.1"/>
</dbReference>
<feature type="region of interest" description="Disordered" evidence="5">
    <location>
        <begin position="950"/>
        <end position="982"/>
    </location>
</feature>
<accession>A0A316UEL2</accession>
<dbReference type="GO" id="GO:0006887">
    <property type="term" value="P:exocytosis"/>
    <property type="evidence" value="ECO:0007669"/>
    <property type="project" value="UniProtKB-KW"/>
</dbReference>
<sequence length="1011" mass="109433">MDDGLARPARHRPAPIAQPGTSSSSSSRATVALYGDPAVEELCRLETFRDNFNSRDFLAGLSDKLIARSRADPGPFNPRPFIRTFEAAVESLQGLKRDLQQDQAALTSSVQVAQSAYSSKLHELSSHFTSVSQSFSSLESRFSEVSRTAIHIGEQLESVDRQRSRAVEAHDLIEYYYAFAREDTSKLDKLRKDGGREGRLKTAIIARRLGAISREVDIPGADKTRETVDRYNERFERDMLKLFDKFYRKSDPRMMSHIAQVLQNFNGGQSCVQIYVNQHDFFISKDRVGEANRMQSSEIWQTLADPDALPPQSEHSLASLFDEIRTTVEQEAQIISAVFPNPPLVMSTFLQRVFAQSVQGYVEVLMDKATEVGASGAKNTLLDTTAPLSELTFLRVLQMARSMSMALISDLKMYDFRGPGGGPSKGDSTPQIAFLNGEGGEQAGTTQGAAANPLSFMLESAVEEIFVPYMEGTKYMEKESKSLTELYALYLARFTQYHRSSAAGGGRLKTSNLFDRVRAAAGGANSPAPAGAPGAAGASTTTALPPGASTLPAPKTSAFSKLSGFVDRARGATPVPANTEEPAPIDSPVVHEAPTPSTNLEALEDNDGELSLAVAERMLRWHAEAVGRCVDLSSPSDVGKNVFALLKILVEAFLKSYLEVAIDSASAQAAMQDVRGATAPDLSLIKIVRQVELITTLWQHYVSVALIPLTGGSVTLRREVAIFNNHNLLRVEGKCDALVQRLVDNMVSYLTNRLATQKRNDFAPKNDELAFSRMNTDPCIACSEALERGAKTIRASLGAGKNAESVLSEIGVAFHSLLLDHFKKYTVSAAGGLMLTKDLAMYQDAIATFGLPALNDRFEMLRSLGNLFIVQPSVLKGYMREGHLSKIDERLLHAFLLRRSDYAKEVRDLDDAVAAAAAARSHGGASALYHRGSTDSTAGMSTQDLHHYQMQHRGSTSSVAGSSGPSGSSGGGGAGGSAATGGSKARLSLMLNDLERYAAGQEYRADSPGPR</sequence>
<dbReference type="OrthoDB" id="125856at2759"/>
<keyword evidence="9" id="KW-1185">Reference proteome</keyword>
<evidence type="ECO:0000259" key="6">
    <source>
        <dbReference type="Pfam" id="PF07393"/>
    </source>
</evidence>
<evidence type="ECO:0000256" key="2">
    <source>
        <dbReference type="ARBA" id="ARBA00022448"/>
    </source>
</evidence>
<feature type="region of interest" description="Disordered" evidence="5">
    <location>
        <begin position="419"/>
        <end position="447"/>
    </location>
</feature>
<dbReference type="PANTHER" id="PTHR12100">
    <property type="entry name" value="SEC10"/>
    <property type="match status" value="1"/>
</dbReference>
<dbReference type="Pfam" id="PF07393">
    <property type="entry name" value="Sec10_HB"/>
    <property type="match status" value="1"/>
</dbReference>
<feature type="domain" description="Exocyst complex component Sec10 N-terminal" evidence="7">
    <location>
        <begin position="78"/>
        <end position="192"/>
    </location>
</feature>
<keyword evidence="4" id="KW-0175">Coiled coil</keyword>
<dbReference type="InterPro" id="IPR048625">
    <property type="entry name" value="Sec10_N"/>
</dbReference>
<dbReference type="Pfam" id="PF20667">
    <property type="entry name" value="Sec10_N"/>
    <property type="match status" value="1"/>
</dbReference>
<dbReference type="GeneID" id="37012538"/>
<dbReference type="Proteomes" id="UP000245942">
    <property type="component" value="Unassembled WGS sequence"/>
</dbReference>
<proteinExistence type="inferred from homology"/>
<name>A0A316UEL2_9BASI</name>
<dbReference type="InterPro" id="IPR048627">
    <property type="entry name" value="Sec10_HB"/>
</dbReference>
<dbReference type="PANTHER" id="PTHR12100:SF0">
    <property type="entry name" value="EXOCYST COMPLEX COMPONENT 5"/>
    <property type="match status" value="1"/>
</dbReference>
<evidence type="ECO:0000256" key="1">
    <source>
        <dbReference type="ARBA" id="ARBA00006572"/>
    </source>
</evidence>
<organism evidence="8 9">
    <name type="scientific">Pseudomicrostroma glucosiphilum</name>
    <dbReference type="NCBI Taxonomy" id="1684307"/>
    <lineage>
        <taxon>Eukaryota</taxon>
        <taxon>Fungi</taxon>
        <taxon>Dikarya</taxon>
        <taxon>Basidiomycota</taxon>
        <taxon>Ustilaginomycotina</taxon>
        <taxon>Exobasidiomycetes</taxon>
        <taxon>Microstromatales</taxon>
        <taxon>Microstromatales incertae sedis</taxon>
        <taxon>Pseudomicrostroma</taxon>
    </lineage>
</organism>
<evidence type="ECO:0000256" key="4">
    <source>
        <dbReference type="ARBA" id="ARBA00023054"/>
    </source>
</evidence>
<keyword evidence="3" id="KW-0268">Exocytosis</keyword>
<gene>
    <name evidence="8" type="ORF">BCV69DRAFT_266263</name>
</gene>
<dbReference type="GO" id="GO:0006893">
    <property type="term" value="P:Golgi to plasma membrane transport"/>
    <property type="evidence" value="ECO:0007669"/>
    <property type="project" value="TreeGrafter"/>
</dbReference>
<feature type="region of interest" description="Disordered" evidence="5">
    <location>
        <begin position="522"/>
        <end position="553"/>
    </location>
</feature>
<evidence type="ECO:0000259" key="7">
    <source>
        <dbReference type="Pfam" id="PF20667"/>
    </source>
</evidence>
<dbReference type="InterPro" id="IPR009976">
    <property type="entry name" value="Sec10-like"/>
</dbReference>
<dbReference type="EMBL" id="KZ819322">
    <property type="protein sequence ID" value="PWN22831.1"/>
    <property type="molecule type" value="Genomic_DNA"/>
</dbReference>
<evidence type="ECO:0000256" key="3">
    <source>
        <dbReference type="ARBA" id="ARBA00022483"/>
    </source>
</evidence>
<reference evidence="8 9" key="1">
    <citation type="journal article" date="2018" name="Mol. Biol. Evol.">
        <title>Broad Genomic Sampling Reveals a Smut Pathogenic Ancestry of the Fungal Clade Ustilaginomycotina.</title>
        <authorList>
            <person name="Kijpornyongpan T."/>
            <person name="Mondo S.J."/>
            <person name="Barry K."/>
            <person name="Sandor L."/>
            <person name="Lee J."/>
            <person name="Lipzen A."/>
            <person name="Pangilinan J."/>
            <person name="LaButti K."/>
            <person name="Hainaut M."/>
            <person name="Henrissat B."/>
            <person name="Grigoriev I.V."/>
            <person name="Spatafora J.W."/>
            <person name="Aime M.C."/>
        </authorList>
    </citation>
    <scope>NUCLEOTIDE SEQUENCE [LARGE SCALE GENOMIC DNA]</scope>
    <source>
        <strain evidence="8 9">MCA 4718</strain>
    </source>
</reference>
<evidence type="ECO:0000313" key="9">
    <source>
        <dbReference type="Proteomes" id="UP000245942"/>
    </source>
</evidence>
<evidence type="ECO:0000313" key="8">
    <source>
        <dbReference type="EMBL" id="PWN22831.1"/>
    </source>
</evidence>
<feature type="domain" description="Exocyst complex component Sec10-like alpha-helical bundle" evidence="6">
    <location>
        <begin position="201"/>
        <end position="908"/>
    </location>
</feature>
<dbReference type="STRING" id="1684307.A0A316UEL2"/>
<keyword evidence="2" id="KW-0813">Transport</keyword>
<feature type="region of interest" description="Disordered" evidence="5">
    <location>
        <begin position="1"/>
        <end position="29"/>
    </location>
</feature>